<dbReference type="InterPro" id="IPR036464">
    <property type="entry name" value="Rubisco_LSMT_subst-bd_sf"/>
</dbReference>
<gene>
    <name evidence="2" type="ORF">IMG5_005120</name>
</gene>
<dbReference type="SUPFAM" id="SSF81822">
    <property type="entry name" value="RuBisCo LSMT C-terminal, substrate-binding domain"/>
    <property type="match status" value="1"/>
</dbReference>
<sequence length="176" mass="21198">MMGGELPDLKIFRIQENYQETNVIEFMGYIRFILIRDQQKLLLLSNLQEQQQENNDSKFYKPKKTPPISIQNEIDMWNKINQVCQNQMQLYKTNIEEDNQLLQDNNLTLNQRNCVLLRLGEKDILRFYIEMSQKMITLLKLNRKEIKKVYIQGQYIKYNSYINKVIIQTLLQVNNE</sequence>
<protein>
    <submittedName>
        <fullName evidence="2">SET domain protein</fullName>
        <ecNumber evidence="2">2.1.1.127</ecNumber>
    </submittedName>
</protein>
<reference evidence="2 3" key="1">
    <citation type="submission" date="2011-07" db="EMBL/GenBank/DDBJ databases">
        <authorList>
            <person name="Coyne R."/>
            <person name="Brami D."/>
            <person name="Johnson J."/>
            <person name="Hostetler J."/>
            <person name="Hannick L."/>
            <person name="Clark T."/>
            <person name="Cassidy-Hanley D."/>
            <person name="Inman J."/>
        </authorList>
    </citation>
    <scope>NUCLEOTIDE SEQUENCE [LARGE SCALE GENOMIC DNA]</scope>
    <source>
        <strain evidence="2 3">G5</strain>
    </source>
</reference>
<dbReference type="GO" id="GO:0032259">
    <property type="term" value="P:methylation"/>
    <property type="evidence" value="ECO:0007669"/>
    <property type="project" value="UniProtKB-KW"/>
</dbReference>
<dbReference type="GeneID" id="14910844"/>
<dbReference type="Proteomes" id="UP000008983">
    <property type="component" value="Unassembled WGS sequence"/>
</dbReference>
<dbReference type="STRING" id="857967.G0QJF9"/>
<dbReference type="AlphaFoldDB" id="G0QJF9"/>
<evidence type="ECO:0000259" key="1">
    <source>
        <dbReference type="Pfam" id="PF09273"/>
    </source>
</evidence>
<keyword evidence="2" id="KW-0808">Transferase</keyword>
<name>G0QJF9_ICHMU</name>
<dbReference type="Gene3D" id="3.90.1420.10">
    <property type="entry name" value="Rubisco LSMT, substrate-binding domain"/>
    <property type="match status" value="1"/>
</dbReference>
<dbReference type="Pfam" id="PF09273">
    <property type="entry name" value="Rubis-subs-bind"/>
    <property type="match status" value="1"/>
</dbReference>
<evidence type="ECO:0000313" key="3">
    <source>
        <dbReference type="Proteomes" id="UP000008983"/>
    </source>
</evidence>
<accession>G0QJF9</accession>
<proteinExistence type="predicted"/>
<organism evidence="2 3">
    <name type="scientific">Ichthyophthirius multifiliis</name>
    <name type="common">White spot disease agent</name>
    <name type="synonym">Ich</name>
    <dbReference type="NCBI Taxonomy" id="5932"/>
    <lineage>
        <taxon>Eukaryota</taxon>
        <taxon>Sar</taxon>
        <taxon>Alveolata</taxon>
        <taxon>Ciliophora</taxon>
        <taxon>Intramacronucleata</taxon>
        <taxon>Oligohymenophorea</taxon>
        <taxon>Hymenostomatida</taxon>
        <taxon>Ophryoglenina</taxon>
        <taxon>Ichthyophthirius</taxon>
    </lineage>
</organism>
<dbReference type="EC" id="2.1.1.127" evidence="2"/>
<evidence type="ECO:0000313" key="2">
    <source>
        <dbReference type="EMBL" id="EGR34646.1"/>
    </source>
</evidence>
<keyword evidence="3" id="KW-1185">Reference proteome</keyword>
<feature type="domain" description="Rubisco LSMT substrate-binding" evidence="1">
    <location>
        <begin position="12"/>
        <end position="125"/>
    </location>
</feature>
<dbReference type="GO" id="GO:0030785">
    <property type="term" value="F:[ribulose-bisphosphate carboxylase]-lysine N-methyltransferase activity"/>
    <property type="evidence" value="ECO:0007669"/>
    <property type="project" value="UniProtKB-EC"/>
</dbReference>
<dbReference type="InterPro" id="IPR015353">
    <property type="entry name" value="Rubisco_LSMT_subst-bd"/>
</dbReference>
<keyword evidence="2" id="KW-0489">Methyltransferase</keyword>
<dbReference type="EMBL" id="GL983065">
    <property type="protein sequence ID" value="EGR34646.1"/>
    <property type="molecule type" value="Genomic_DNA"/>
</dbReference>
<dbReference type="RefSeq" id="XP_004039950.1">
    <property type="nucleotide sequence ID" value="XM_004039902.1"/>
</dbReference>
<dbReference type="InParanoid" id="G0QJF9"/>